<dbReference type="SUPFAM" id="SSF56112">
    <property type="entry name" value="Protein kinase-like (PK-like)"/>
    <property type="match status" value="1"/>
</dbReference>
<dbReference type="PANTHER" id="PTHR44329">
    <property type="entry name" value="SERINE/THREONINE-PROTEIN KINASE TNNI3K-RELATED"/>
    <property type="match status" value="1"/>
</dbReference>
<name>A0A843WDJ4_COLES</name>
<dbReference type="AlphaFoldDB" id="A0A843WDJ4"/>
<dbReference type="PRINTS" id="PR00109">
    <property type="entry name" value="TYRKINASE"/>
</dbReference>
<reference evidence="2" key="1">
    <citation type="submission" date="2017-07" db="EMBL/GenBank/DDBJ databases">
        <title>Taro Niue Genome Assembly and Annotation.</title>
        <authorList>
            <person name="Atibalentja N."/>
            <person name="Keating K."/>
            <person name="Fields C.J."/>
        </authorList>
    </citation>
    <scope>NUCLEOTIDE SEQUENCE</scope>
    <source>
        <strain evidence="2">Niue_2</strain>
        <tissue evidence="2">Leaf</tissue>
    </source>
</reference>
<dbReference type="Proteomes" id="UP000652761">
    <property type="component" value="Unassembled WGS sequence"/>
</dbReference>
<dbReference type="PROSITE" id="PS50011">
    <property type="entry name" value="PROTEIN_KINASE_DOM"/>
    <property type="match status" value="1"/>
</dbReference>
<comment type="caution">
    <text evidence="2">The sequence shown here is derived from an EMBL/GenBank/DDBJ whole genome shotgun (WGS) entry which is preliminary data.</text>
</comment>
<feature type="domain" description="Protein kinase" evidence="1">
    <location>
        <begin position="150"/>
        <end position="464"/>
    </location>
</feature>
<dbReference type="InterPro" id="IPR055801">
    <property type="entry name" value="DUF7377"/>
</dbReference>
<evidence type="ECO:0000313" key="2">
    <source>
        <dbReference type="EMBL" id="MQM09403.1"/>
    </source>
</evidence>
<dbReference type="InterPro" id="IPR011009">
    <property type="entry name" value="Kinase-like_dom_sf"/>
</dbReference>
<dbReference type="InterPro" id="IPR051681">
    <property type="entry name" value="Ser/Thr_Kinases-Pseudokinases"/>
</dbReference>
<organism evidence="2 3">
    <name type="scientific">Colocasia esculenta</name>
    <name type="common">Wild taro</name>
    <name type="synonym">Arum esculentum</name>
    <dbReference type="NCBI Taxonomy" id="4460"/>
    <lineage>
        <taxon>Eukaryota</taxon>
        <taxon>Viridiplantae</taxon>
        <taxon>Streptophyta</taxon>
        <taxon>Embryophyta</taxon>
        <taxon>Tracheophyta</taxon>
        <taxon>Spermatophyta</taxon>
        <taxon>Magnoliopsida</taxon>
        <taxon>Liliopsida</taxon>
        <taxon>Araceae</taxon>
        <taxon>Aroideae</taxon>
        <taxon>Colocasieae</taxon>
        <taxon>Colocasia</taxon>
    </lineage>
</organism>
<dbReference type="EMBL" id="NMUH01004366">
    <property type="protein sequence ID" value="MQM09403.1"/>
    <property type="molecule type" value="Genomic_DNA"/>
</dbReference>
<keyword evidence="3" id="KW-1185">Reference proteome</keyword>
<dbReference type="GO" id="GO:0005524">
    <property type="term" value="F:ATP binding"/>
    <property type="evidence" value="ECO:0007669"/>
    <property type="project" value="InterPro"/>
</dbReference>
<dbReference type="GO" id="GO:0004674">
    <property type="term" value="F:protein serine/threonine kinase activity"/>
    <property type="evidence" value="ECO:0007669"/>
    <property type="project" value="TreeGrafter"/>
</dbReference>
<dbReference type="Gene3D" id="1.10.510.10">
    <property type="entry name" value="Transferase(Phosphotransferase) domain 1"/>
    <property type="match status" value="1"/>
</dbReference>
<dbReference type="OrthoDB" id="4062651at2759"/>
<dbReference type="InterPro" id="IPR000719">
    <property type="entry name" value="Prot_kinase_dom"/>
</dbReference>
<protein>
    <recommendedName>
        <fullName evidence="1">Protein kinase domain-containing protein</fullName>
    </recommendedName>
</protein>
<dbReference type="InterPro" id="IPR001245">
    <property type="entry name" value="Ser-Thr/Tyr_kinase_cat_dom"/>
</dbReference>
<sequence length="464" mass="50588">MGTAGSSYAQAGHDMNDVLLHVRLIEQASAEDHPAVHVQEVVSERSSGTDGPLFRLTFASHSPISWPAMADALDGSSICCKKVQIFEKKGLTLGIATLLVPSANERLFKARAEAALRSAVKKPPRSNAANVVKLPFGLCGCQEQGAASILDEESEIGGGEGGRLECERETLLLNPLPESSLVVAIDEWQTVRSGADEIGRWLLSPDDVELLDRTGPNSFRGAFRGRRAWIKKVRGCERGAAYEVELKKDLLELMSCGHRHVLQLYGVCIDENHGLCLVTRMMDGGSVHDLMQKNKKIPTRDVLRIAADVAEGLKFMNDHGVSYRDLNSQRILLDKQGNACLGDMGVVSACNNAGDVTEYETAGYRWLAPEIIAGDPETVSETWMSNVYSFGMVVWEIVTGEAAYSSYSPVQAAVGIAACGLRPDIPKDCPQVLRSLMLKCWNNHPSKRPPFSEILAVLSRQITR</sequence>
<gene>
    <name evidence="2" type="ORF">Taro_042272</name>
</gene>
<dbReference type="Pfam" id="PF24093">
    <property type="entry name" value="DUF7377"/>
    <property type="match status" value="1"/>
</dbReference>
<dbReference type="PANTHER" id="PTHR44329:SF84">
    <property type="entry name" value="PROTEIN KINASE LIKE PROTEIN"/>
    <property type="match status" value="1"/>
</dbReference>
<evidence type="ECO:0000313" key="3">
    <source>
        <dbReference type="Proteomes" id="UP000652761"/>
    </source>
</evidence>
<dbReference type="Pfam" id="PF07714">
    <property type="entry name" value="PK_Tyr_Ser-Thr"/>
    <property type="match status" value="1"/>
</dbReference>
<accession>A0A843WDJ4</accession>
<evidence type="ECO:0000259" key="1">
    <source>
        <dbReference type="PROSITE" id="PS50011"/>
    </source>
</evidence>
<proteinExistence type="predicted"/>